<keyword evidence="9" id="KW-0675">Receptor</keyword>
<keyword evidence="6" id="KW-0998">Cell outer membrane</keyword>
<evidence type="ECO:0000256" key="2">
    <source>
        <dbReference type="ARBA" id="ARBA00022448"/>
    </source>
</evidence>
<dbReference type="Pfam" id="PF00593">
    <property type="entry name" value="TonB_dep_Rec_b-barrel"/>
    <property type="match status" value="1"/>
</dbReference>
<comment type="subcellular location">
    <subcellularLocation>
        <location evidence="1">Cell outer membrane</location>
        <topology evidence="1">Multi-pass membrane protein</topology>
    </subcellularLocation>
</comment>
<evidence type="ECO:0000256" key="1">
    <source>
        <dbReference type="ARBA" id="ARBA00004571"/>
    </source>
</evidence>
<protein>
    <submittedName>
        <fullName evidence="9">TonB-dependent receptor</fullName>
    </submittedName>
</protein>
<accession>A0A3B0RRG4</accession>
<dbReference type="GO" id="GO:0009279">
    <property type="term" value="C:cell outer membrane"/>
    <property type="evidence" value="ECO:0007669"/>
    <property type="project" value="UniProtKB-SubCell"/>
</dbReference>
<dbReference type="EMBL" id="UOEE01000183">
    <property type="protein sequence ID" value="VAV94479.1"/>
    <property type="molecule type" value="Genomic_DNA"/>
</dbReference>
<dbReference type="InterPro" id="IPR037066">
    <property type="entry name" value="Plug_dom_sf"/>
</dbReference>
<dbReference type="Gene3D" id="2.170.130.10">
    <property type="entry name" value="TonB-dependent receptor, plug domain"/>
    <property type="match status" value="1"/>
</dbReference>
<keyword evidence="2" id="KW-0813">Transport</keyword>
<keyword evidence="4" id="KW-0798">TonB box</keyword>
<dbReference type="InterPro" id="IPR000531">
    <property type="entry name" value="Beta-barrel_TonB"/>
</dbReference>
<dbReference type="SUPFAM" id="SSF56935">
    <property type="entry name" value="Porins"/>
    <property type="match status" value="1"/>
</dbReference>
<gene>
    <name evidence="9" type="ORF">MNBD_ALPHA06-1783</name>
</gene>
<dbReference type="Pfam" id="PF07715">
    <property type="entry name" value="Plug"/>
    <property type="match status" value="1"/>
</dbReference>
<evidence type="ECO:0000256" key="4">
    <source>
        <dbReference type="ARBA" id="ARBA00023077"/>
    </source>
</evidence>
<proteinExistence type="predicted"/>
<name>A0A3B0RRG4_9ZZZZ</name>
<dbReference type="InterPro" id="IPR039426">
    <property type="entry name" value="TonB-dep_rcpt-like"/>
</dbReference>
<dbReference type="PROSITE" id="PS52016">
    <property type="entry name" value="TONB_DEPENDENT_REC_3"/>
    <property type="match status" value="1"/>
</dbReference>
<keyword evidence="3" id="KW-0812">Transmembrane</keyword>
<organism evidence="9">
    <name type="scientific">hydrothermal vent metagenome</name>
    <dbReference type="NCBI Taxonomy" id="652676"/>
    <lineage>
        <taxon>unclassified sequences</taxon>
        <taxon>metagenomes</taxon>
        <taxon>ecological metagenomes</taxon>
    </lineage>
</organism>
<feature type="domain" description="TonB-dependent receptor-like beta-barrel" evidence="7">
    <location>
        <begin position="284"/>
        <end position="757"/>
    </location>
</feature>
<dbReference type="InterPro" id="IPR012910">
    <property type="entry name" value="Plug_dom"/>
</dbReference>
<dbReference type="PANTHER" id="PTHR47234:SF3">
    <property type="entry name" value="SECRETIN_TONB SHORT N-TERMINAL DOMAIN-CONTAINING PROTEIN"/>
    <property type="match status" value="1"/>
</dbReference>
<evidence type="ECO:0000256" key="6">
    <source>
        <dbReference type="ARBA" id="ARBA00023237"/>
    </source>
</evidence>
<evidence type="ECO:0000313" key="9">
    <source>
        <dbReference type="EMBL" id="VAV94479.1"/>
    </source>
</evidence>
<sequence length="800" mass="86225">MNNFKHTLKQTSMWVAVTAASIAFATPVMAQEEDALHDEIVTIGTRSAKPRSVSDSPVPVDVIASDDFNRMGNTADITDSLKTLIPSYNATPATGDGSAFVRPTSLRGTASDQTLILVNGKRRHRSALVQFFAPATGNGAHAPDVAMIPGIALKSVEVLRDGAAAQYGSDAIAGVINFNLKDSAQGGEATFQYGEFYQGEASYKLAGNVGLPIGDKGFVNLSLEYSDNEALSRGIQRANAQALIDGGVQGVGQDTPFNDAPFVQTWGRPQTSGTRFFMNSGFDISDNAQFYVHGNYAKTDGRYRFFYRNPNHSSLTPLRAQGFTGLQQGFTPFLDGGQEDFSLVGGLKGDTASGWLYDFSVGWGKNELAYFLNNSVNPSLGLDANGNIPQRDFNVGGYEQKEVNINADFSKTITDTVNLAFGAEYREETYTVNQGEGTSYLGAGVSGLKGFGPNDSGVFSRDNFAVYADIEHDITDRFLLQYAVRFEDYSDFGSTFNWKVAGSFAVTDSFNLRGAISTGFRAPTPGQSNVRTTITTFDGVTGLQVDEGLVPPTSPGALEVGGAPLKEEQSNNYSVGFTSDLGANTTLTIDAYQIDVDDRVYRTGDIVVPSTQAAISFYTNALDVRHQGIDVVLSSSFDWMNNLTTDVSFAGSYNTVEVTSQTTVNGITPVSAGTVEDIENNFPNVRFVLGTNTYIGEKWSFMARANYYGKHFDERGRINGVDGNAPSAEIGSVIYIDAELAYDINDNMQFAFGGSNIFNSFVDTIGAGNANRLSVGLQFPRRTAANYEGGSWYGKLKVKF</sequence>
<evidence type="ECO:0000259" key="7">
    <source>
        <dbReference type="Pfam" id="PF00593"/>
    </source>
</evidence>
<evidence type="ECO:0000256" key="5">
    <source>
        <dbReference type="ARBA" id="ARBA00023136"/>
    </source>
</evidence>
<reference evidence="9" key="1">
    <citation type="submission" date="2018-06" db="EMBL/GenBank/DDBJ databases">
        <authorList>
            <person name="Zhirakovskaya E."/>
        </authorList>
    </citation>
    <scope>NUCLEOTIDE SEQUENCE</scope>
</reference>
<dbReference type="InterPro" id="IPR036942">
    <property type="entry name" value="Beta-barrel_TonB_sf"/>
</dbReference>
<evidence type="ECO:0000256" key="3">
    <source>
        <dbReference type="ARBA" id="ARBA00022692"/>
    </source>
</evidence>
<keyword evidence="5" id="KW-0472">Membrane</keyword>
<dbReference type="PANTHER" id="PTHR47234">
    <property type="match status" value="1"/>
</dbReference>
<dbReference type="AlphaFoldDB" id="A0A3B0RRG4"/>
<feature type="domain" description="TonB-dependent receptor plug" evidence="8">
    <location>
        <begin position="53"/>
        <end position="175"/>
    </location>
</feature>
<evidence type="ECO:0000259" key="8">
    <source>
        <dbReference type="Pfam" id="PF07715"/>
    </source>
</evidence>
<dbReference type="Gene3D" id="2.40.170.20">
    <property type="entry name" value="TonB-dependent receptor, beta-barrel domain"/>
    <property type="match status" value="1"/>
</dbReference>